<dbReference type="STRING" id="768704.Desmer_4121"/>
<gene>
    <name evidence="1" type="ordered locus">Desmer_4121</name>
</gene>
<evidence type="ECO:0000313" key="2">
    <source>
        <dbReference type="Proteomes" id="UP000005262"/>
    </source>
</evidence>
<reference evidence="2" key="2">
    <citation type="submission" date="2012-08" db="EMBL/GenBank/DDBJ databases">
        <title>Finished genome of Desulfosporosinus meridiei DSM 13257.</title>
        <authorList>
            <person name="Huntemann M."/>
            <person name="Wei C.-L."/>
            <person name="Han J."/>
            <person name="Detter J.C."/>
            <person name="Han C."/>
            <person name="Davenport K."/>
            <person name="Daligault H."/>
            <person name="Erkkila T."/>
            <person name="Gu W."/>
            <person name="Munk A.C.C."/>
            <person name="Teshima H."/>
            <person name="Xu Y."/>
            <person name="Chain P."/>
            <person name="Tapia R."/>
            <person name="Chen A."/>
            <person name="Krypides N."/>
            <person name="Mavromatis K."/>
            <person name="Markowitz V."/>
            <person name="Szeto E."/>
            <person name="Ivanova N."/>
            <person name="Mikhailova N."/>
            <person name="Ovchinnikova G."/>
            <person name="Pagani I."/>
            <person name="Pati A."/>
            <person name="Goodwin L."/>
            <person name="Peters L."/>
            <person name="Pitluck S."/>
            <person name="Woyke T."/>
            <person name="Pester M."/>
            <person name="Spring S."/>
            <person name="Ollivier B."/>
            <person name="Rattei T."/>
            <person name="Klenk H.-P."/>
            <person name="Wagner M."/>
            <person name="Loy A."/>
        </authorList>
    </citation>
    <scope>NUCLEOTIDE SEQUENCE [LARGE SCALE GENOMIC DNA]</scope>
    <source>
        <strain evidence="2">ATCC BAA-275 / DSM 13257 / NCIMB 13706 / S10</strain>
    </source>
</reference>
<name>J7IW29_DESMD</name>
<keyword evidence="2" id="KW-1185">Reference proteome</keyword>
<proteinExistence type="predicted"/>
<dbReference type="EMBL" id="CP003629">
    <property type="protein sequence ID" value="AFQ45950.1"/>
    <property type="molecule type" value="Genomic_DNA"/>
</dbReference>
<evidence type="ECO:0000313" key="1">
    <source>
        <dbReference type="EMBL" id="AFQ45950.1"/>
    </source>
</evidence>
<protein>
    <submittedName>
        <fullName evidence="1">Uncharacterized protein</fullName>
    </submittedName>
</protein>
<reference evidence="1 2" key="1">
    <citation type="journal article" date="2012" name="J. Bacteriol.">
        <title>Complete genome sequences of Desulfosporosinus orientis DSM765T, Desulfosporosinus youngiae DSM17734T, Desulfosporosinus meridiei DSM13257T, and Desulfosporosinus acidiphilus DSM22704T.</title>
        <authorList>
            <person name="Pester M."/>
            <person name="Brambilla E."/>
            <person name="Alazard D."/>
            <person name="Rattei T."/>
            <person name="Weinmaier T."/>
            <person name="Han J."/>
            <person name="Lucas S."/>
            <person name="Lapidus A."/>
            <person name="Cheng J.F."/>
            <person name="Goodwin L."/>
            <person name="Pitluck S."/>
            <person name="Peters L."/>
            <person name="Ovchinnikova G."/>
            <person name="Teshima H."/>
            <person name="Detter J.C."/>
            <person name="Han C.S."/>
            <person name="Tapia R."/>
            <person name="Land M.L."/>
            <person name="Hauser L."/>
            <person name="Kyrpides N.C."/>
            <person name="Ivanova N.N."/>
            <person name="Pagani I."/>
            <person name="Huntmann M."/>
            <person name="Wei C.L."/>
            <person name="Davenport K.W."/>
            <person name="Daligault H."/>
            <person name="Chain P.S."/>
            <person name="Chen A."/>
            <person name="Mavromatis K."/>
            <person name="Markowitz V."/>
            <person name="Szeto E."/>
            <person name="Mikhailova N."/>
            <person name="Pati A."/>
            <person name="Wagner M."/>
            <person name="Woyke T."/>
            <person name="Ollivier B."/>
            <person name="Klenk H.P."/>
            <person name="Spring S."/>
            <person name="Loy A."/>
        </authorList>
    </citation>
    <scope>NUCLEOTIDE SEQUENCE [LARGE SCALE GENOMIC DNA]</scope>
    <source>
        <strain evidence="2">ATCC BAA-275 / DSM 13257 / NCIMB 13706 / S10</strain>
    </source>
</reference>
<organism evidence="1 2">
    <name type="scientific">Desulfosporosinus meridiei (strain ATCC BAA-275 / DSM 13257 / KCTC 12902 / NCIMB 13706 / S10)</name>
    <dbReference type="NCBI Taxonomy" id="768704"/>
    <lineage>
        <taxon>Bacteria</taxon>
        <taxon>Bacillati</taxon>
        <taxon>Bacillota</taxon>
        <taxon>Clostridia</taxon>
        <taxon>Eubacteriales</taxon>
        <taxon>Desulfitobacteriaceae</taxon>
        <taxon>Desulfosporosinus</taxon>
    </lineage>
</organism>
<dbReference type="Proteomes" id="UP000005262">
    <property type="component" value="Chromosome"/>
</dbReference>
<accession>J7IW29</accession>
<sequence length="65" mass="7272">MLVSGCGEAARPRRHPVVNTGNLFVFPVVSTDVQILEATYNKFKPKGWLITVLKQTKAFENRLSP</sequence>
<dbReference type="AlphaFoldDB" id="J7IW29"/>
<dbReference type="KEGG" id="dmi:Desmer_4121"/>
<dbReference type="HOGENOM" id="CLU_2842622_0_0_9"/>